<evidence type="ECO:0000313" key="2">
    <source>
        <dbReference type="EMBL" id="NIH56485.1"/>
    </source>
</evidence>
<feature type="transmembrane region" description="Helical" evidence="1">
    <location>
        <begin position="21"/>
        <end position="42"/>
    </location>
</feature>
<dbReference type="RefSeq" id="WP_167165492.1">
    <property type="nucleotide sequence ID" value="NZ_BAAAOO010000015.1"/>
</dbReference>
<reference evidence="2 3" key="1">
    <citation type="submission" date="2020-02" db="EMBL/GenBank/DDBJ databases">
        <title>Sequencing the genomes of 1000 actinobacteria strains.</title>
        <authorList>
            <person name="Klenk H.-P."/>
        </authorList>
    </citation>
    <scope>NUCLEOTIDE SEQUENCE [LARGE SCALE GENOMIC DNA]</scope>
    <source>
        <strain evidence="2 3">DSM 19609</strain>
    </source>
</reference>
<dbReference type="Proteomes" id="UP000749311">
    <property type="component" value="Unassembled WGS sequence"/>
</dbReference>
<evidence type="ECO:0008006" key="4">
    <source>
        <dbReference type="Google" id="ProtNLM"/>
    </source>
</evidence>
<keyword evidence="1" id="KW-0472">Membrane</keyword>
<comment type="caution">
    <text evidence="2">The sequence shown here is derived from an EMBL/GenBank/DDBJ whole genome shotgun (WGS) entry which is preliminary data.</text>
</comment>
<sequence>MSGDDRKGGESRGRTGRVLPLVIYILTGLVIGFAASIGYLNASMAVGKHVIVNVTEEGIRLGYLNGMIGRIWLSGALLFLGGVVLVGFKRKWIFVVALLVMQVAAAVIMSYYDAEMIEVVEGIIK</sequence>
<proteinExistence type="predicted"/>
<keyword evidence="3" id="KW-1185">Reference proteome</keyword>
<evidence type="ECO:0000256" key="1">
    <source>
        <dbReference type="SAM" id="Phobius"/>
    </source>
</evidence>
<gene>
    <name evidence="2" type="ORF">FB473_001130</name>
</gene>
<feature type="transmembrane region" description="Helical" evidence="1">
    <location>
        <begin position="62"/>
        <end position="85"/>
    </location>
</feature>
<protein>
    <recommendedName>
        <fullName evidence="4">DUF4064 domain-containing protein</fullName>
    </recommendedName>
</protein>
<feature type="transmembrane region" description="Helical" evidence="1">
    <location>
        <begin position="92"/>
        <end position="112"/>
    </location>
</feature>
<organism evidence="2 3">
    <name type="scientific">Brooklawnia cerclae</name>
    <dbReference type="NCBI Taxonomy" id="349934"/>
    <lineage>
        <taxon>Bacteria</taxon>
        <taxon>Bacillati</taxon>
        <taxon>Actinomycetota</taxon>
        <taxon>Actinomycetes</taxon>
        <taxon>Propionibacteriales</taxon>
        <taxon>Propionibacteriaceae</taxon>
        <taxon>Brooklawnia</taxon>
    </lineage>
</organism>
<keyword evidence="1" id="KW-0812">Transmembrane</keyword>
<dbReference type="EMBL" id="JAAMOZ010000001">
    <property type="protein sequence ID" value="NIH56485.1"/>
    <property type="molecule type" value="Genomic_DNA"/>
</dbReference>
<keyword evidence="1" id="KW-1133">Transmembrane helix</keyword>
<evidence type="ECO:0000313" key="3">
    <source>
        <dbReference type="Proteomes" id="UP000749311"/>
    </source>
</evidence>
<name>A0ABX0SEP0_9ACTN</name>
<accession>A0ABX0SEP0</accession>